<evidence type="ECO:0000313" key="2">
    <source>
        <dbReference type="EMBL" id="PFT87223.1"/>
    </source>
</evidence>
<evidence type="ECO:0000313" key="3">
    <source>
        <dbReference type="Proteomes" id="UP000225910"/>
    </source>
</evidence>
<sequence>MKWKKTLLCISFALSVGFSTVVPGHIACAQTELVPISSESATITAEEIQELATDITFIFEEAVIKNNDGTIKDLDFKKIEEKFGSQVDLNQLSQFKEVLSASFLSLISAHITNKEYDIAATKVLELGIKDNLARYIIQFSWYFFKA</sequence>
<dbReference type="AlphaFoldDB" id="A0A9X7G0K0"/>
<dbReference type="EMBL" id="NVCU01000202">
    <property type="protein sequence ID" value="PFT87223.1"/>
    <property type="molecule type" value="Genomic_DNA"/>
</dbReference>
<comment type="caution">
    <text evidence="2">The sequence shown here is derived from an EMBL/GenBank/DDBJ whole genome shotgun (WGS) entry which is preliminary data.</text>
</comment>
<name>A0A9X7G0K0_BACTU</name>
<proteinExistence type="predicted"/>
<keyword evidence="1" id="KW-0732">Signal</keyword>
<evidence type="ECO:0000256" key="1">
    <source>
        <dbReference type="SAM" id="SignalP"/>
    </source>
</evidence>
<gene>
    <name evidence="2" type="ORF">COK81_21005</name>
</gene>
<reference evidence="2 3" key="1">
    <citation type="submission" date="2017-09" db="EMBL/GenBank/DDBJ databases">
        <title>Large-scale bioinformatics analysis of Bacillus genomes uncovers conserved roles of natural products in bacterial physiology.</title>
        <authorList>
            <consortium name="Agbiome Team Llc"/>
            <person name="Bleich R.M."/>
            <person name="Grubbs K.J."/>
            <person name="Santa Maria K.C."/>
            <person name="Allen S.E."/>
            <person name="Farag S."/>
            <person name="Shank E.A."/>
            <person name="Bowers A."/>
        </authorList>
    </citation>
    <scope>NUCLEOTIDE SEQUENCE [LARGE SCALE GENOMIC DNA]</scope>
    <source>
        <strain evidence="2 3">AFS064137</strain>
    </source>
</reference>
<protein>
    <submittedName>
        <fullName evidence="2">Uncharacterized protein</fullName>
    </submittedName>
</protein>
<organism evidence="2 3">
    <name type="scientific">Bacillus thuringiensis</name>
    <dbReference type="NCBI Taxonomy" id="1428"/>
    <lineage>
        <taxon>Bacteria</taxon>
        <taxon>Bacillati</taxon>
        <taxon>Bacillota</taxon>
        <taxon>Bacilli</taxon>
        <taxon>Bacillales</taxon>
        <taxon>Bacillaceae</taxon>
        <taxon>Bacillus</taxon>
        <taxon>Bacillus cereus group</taxon>
    </lineage>
</organism>
<feature type="signal peptide" evidence="1">
    <location>
        <begin position="1"/>
        <end position="21"/>
    </location>
</feature>
<dbReference type="Proteomes" id="UP000225910">
    <property type="component" value="Unassembled WGS sequence"/>
</dbReference>
<accession>A0A9X7G0K0</accession>
<dbReference type="RefSeq" id="WP_098679447.1">
    <property type="nucleotide sequence ID" value="NZ_NVCU01000202.1"/>
</dbReference>
<feature type="chain" id="PRO_5040905834" evidence="1">
    <location>
        <begin position="22"/>
        <end position="146"/>
    </location>
</feature>